<name>A0A4U1C5F7_9SPHI</name>
<sequence>MTKKNDDNIENLPKLKECFIITPIGELNSEIYKKANGLINAVITPVLKEFGYEAIAAHQISLSGSINNQLIKKILESDLVIANLTGLNPNVMYELAIRHSARLPVVIMAEEAITPRLPFDITDQRTIFYEDTLAGSEAAKPILYSFVENALADEKPDNPVYAAATQQNIFKDLDEGNPLSIILDRIESLSGRIGNVSKSNNIITIYKDYIKLNIPEIINEMVPISNPFYDKTYDEVMAIAMANEIRLKGSQGGQNNPIIKIFVEYQKPNNFELFKTALRSSERINLEE</sequence>
<dbReference type="Gene3D" id="3.40.50.450">
    <property type="match status" value="1"/>
</dbReference>
<evidence type="ECO:0000313" key="2">
    <source>
        <dbReference type="Proteomes" id="UP000310477"/>
    </source>
</evidence>
<dbReference type="EMBL" id="SWBO01000006">
    <property type="protein sequence ID" value="TKB99700.1"/>
    <property type="molecule type" value="Genomic_DNA"/>
</dbReference>
<dbReference type="AlphaFoldDB" id="A0A4U1C5F7"/>
<dbReference type="Proteomes" id="UP000310477">
    <property type="component" value="Unassembled WGS sequence"/>
</dbReference>
<evidence type="ECO:0000313" key="1">
    <source>
        <dbReference type="EMBL" id="TKB99700.1"/>
    </source>
</evidence>
<accession>A0A4U1C5F7</accession>
<comment type="caution">
    <text evidence="1">The sequence shown here is derived from an EMBL/GenBank/DDBJ whole genome shotgun (WGS) entry which is preliminary data.</text>
</comment>
<dbReference type="OrthoDB" id="9815193at2"/>
<keyword evidence="2" id="KW-1185">Reference proteome</keyword>
<dbReference type="RefSeq" id="WP_136877393.1">
    <property type="nucleotide sequence ID" value="NZ_SWBO01000006.1"/>
</dbReference>
<reference evidence="1 2" key="1">
    <citation type="submission" date="2019-04" db="EMBL/GenBank/DDBJ databases">
        <title>Pedobacter sp. AR-2-6 sp. nov., isolated from Arctic soil.</title>
        <authorList>
            <person name="Dahal R.H."/>
            <person name="Kim D.-U."/>
        </authorList>
    </citation>
    <scope>NUCLEOTIDE SEQUENCE [LARGE SCALE GENOMIC DNA]</scope>
    <source>
        <strain evidence="1 2">AR-2-6</strain>
    </source>
</reference>
<protein>
    <submittedName>
        <fullName evidence="1">Uncharacterized protein</fullName>
    </submittedName>
</protein>
<proteinExistence type="predicted"/>
<gene>
    <name evidence="1" type="ORF">FA045_12395</name>
</gene>
<organism evidence="1 2">
    <name type="scientific">Pedobacter cryotolerans</name>
    <dbReference type="NCBI Taxonomy" id="2571270"/>
    <lineage>
        <taxon>Bacteria</taxon>
        <taxon>Pseudomonadati</taxon>
        <taxon>Bacteroidota</taxon>
        <taxon>Sphingobacteriia</taxon>
        <taxon>Sphingobacteriales</taxon>
        <taxon>Sphingobacteriaceae</taxon>
        <taxon>Pedobacter</taxon>
    </lineage>
</organism>